<gene>
    <name evidence="7" type="ORF">MBM_08541</name>
</gene>
<feature type="region of interest" description="Disordered" evidence="5">
    <location>
        <begin position="281"/>
        <end position="346"/>
    </location>
</feature>
<proteinExistence type="inferred from homology"/>
<dbReference type="KEGG" id="mbe:MBM_08541"/>
<dbReference type="OrthoDB" id="5577072at2759"/>
<organism evidence="7 8">
    <name type="scientific">Marssonina brunnea f. sp. multigermtubi (strain MB_m1)</name>
    <name type="common">Marssonina leaf spot fungus</name>
    <dbReference type="NCBI Taxonomy" id="1072389"/>
    <lineage>
        <taxon>Eukaryota</taxon>
        <taxon>Fungi</taxon>
        <taxon>Dikarya</taxon>
        <taxon>Ascomycota</taxon>
        <taxon>Pezizomycotina</taxon>
        <taxon>Leotiomycetes</taxon>
        <taxon>Helotiales</taxon>
        <taxon>Drepanopezizaceae</taxon>
        <taxon>Drepanopeziza</taxon>
    </lineage>
</organism>
<dbReference type="Proteomes" id="UP000006753">
    <property type="component" value="Unassembled WGS sequence"/>
</dbReference>
<feature type="compositionally biased region" description="Basic and acidic residues" evidence="5">
    <location>
        <begin position="8"/>
        <end position="18"/>
    </location>
</feature>
<feature type="compositionally biased region" description="Basic and acidic residues" evidence="5">
    <location>
        <begin position="299"/>
        <end position="345"/>
    </location>
</feature>
<evidence type="ECO:0000256" key="5">
    <source>
        <dbReference type="SAM" id="MobiDB-lite"/>
    </source>
</evidence>
<keyword evidence="4" id="KW-0507">mRNA processing</keyword>
<dbReference type="STRING" id="1072389.K1WWP4"/>
<keyword evidence="4" id="KW-0508">mRNA splicing</keyword>
<keyword evidence="4" id="KW-0747">Spliceosome</keyword>
<evidence type="ECO:0000256" key="2">
    <source>
        <dbReference type="ARBA" id="ARBA00008576"/>
    </source>
</evidence>
<reference evidence="7 8" key="1">
    <citation type="journal article" date="2012" name="BMC Genomics">
        <title>Sequencing the genome of Marssonina brunnea reveals fungus-poplar co-evolution.</title>
        <authorList>
            <person name="Zhu S."/>
            <person name="Cao Y.-Z."/>
            <person name="Jiang C."/>
            <person name="Tan B.-Y."/>
            <person name="Wang Z."/>
            <person name="Feng S."/>
            <person name="Zhang L."/>
            <person name="Su X.-H."/>
            <person name="Brejova B."/>
            <person name="Vinar T."/>
            <person name="Xu M."/>
            <person name="Wang M.-X."/>
            <person name="Zhang S.-G."/>
            <person name="Huang M.-R."/>
            <person name="Wu R."/>
            <person name="Zhou Y."/>
        </authorList>
    </citation>
    <scope>NUCLEOTIDE SEQUENCE [LARGE SCALE GENOMIC DNA]</scope>
    <source>
        <strain evidence="7 8">MB_m1</strain>
    </source>
</reference>
<keyword evidence="8" id="KW-1185">Reference proteome</keyword>
<comment type="similarity">
    <text evidence="2 4">Belongs to the SPP2 family.</text>
</comment>
<evidence type="ECO:0000313" key="8">
    <source>
        <dbReference type="Proteomes" id="UP000006753"/>
    </source>
</evidence>
<protein>
    <recommendedName>
        <fullName evidence="4">Pre-mRNA-splicing factor</fullName>
    </recommendedName>
</protein>
<dbReference type="AlphaFoldDB" id="K1WWP4"/>
<dbReference type="HOGENOM" id="CLU_526830_0_0_1"/>
<keyword evidence="3 4" id="KW-0539">Nucleus</keyword>
<dbReference type="EMBL" id="JH921451">
    <property type="protein sequence ID" value="EKD13098.1"/>
    <property type="molecule type" value="Genomic_DNA"/>
</dbReference>
<sequence length="517" mass="55224">MGARERKRAVEGGARIERVSGFGVGGAEREGGGSGSGKGERGPLVIPRMPNRDWRGGGVKGSGKDLLPAEERARREGRGLEAPGEGQGRGAVEGVDVVNGADGGVRWGLTVTKKRHGDVRAAEGSSVLPLGVAAGGNPDADTDTDNGVEIKAEAAESSPQPKSADEEALASLLGTGTRPKRPELVIQATGSTMTELESYKAAVASAPPVSTIEDYERIPVEEFGAAMLRGMGWKGDGDSRYGAGKKGKEVKRRQNLLGLGAKELQGAEELGAWVQKSDVKRLKPGTAGGGGGSGGGRMKAGDYKRERDRERDRREERGGGSSYKRERERERERERDGLGHRDPARYMHCATQGSSIHPHRAGRPPHTKLPHLFPSNYESKHWVYSSPSSQGVRSIPCTVRISARSASLSSKRMPSPTSPSAVGKQALPERQCLAGKNVNLALAAHPSGGRYPARDGIVRAVRPRRSERWRRWMQLRTPRTALATGRRLLREEGKSAFCRQAVCKPLGGLLSSARSGA</sequence>
<feature type="domain" description="Spp2/MOS2 G-patch" evidence="6">
    <location>
        <begin position="210"/>
        <end position="263"/>
    </location>
</feature>
<dbReference type="Pfam" id="PF12656">
    <property type="entry name" value="G-patch_2"/>
    <property type="match status" value="1"/>
</dbReference>
<dbReference type="GeneID" id="18764476"/>
<accession>K1WWP4</accession>
<dbReference type="GO" id="GO:0000398">
    <property type="term" value="P:mRNA splicing, via spliceosome"/>
    <property type="evidence" value="ECO:0007669"/>
    <property type="project" value="UniProtKB-UniRule"/>
</dbReference>
<dbReference type="eggNOG" id="ENOG502RZY8">
    <property type="taxonomic scope" value="Eukaryota"/>
</dbReference>
<feature type="region of interest" description="Disordered" evidence="5">
    <location>
        <begin position="1"/>
        <end position="99"/>
    </location>
</feature>
<dbReference type="InParanoid" id="K1WWP4"/>
<dbReference type="PANTHER" id="PTHR15818:SF2">
    <property type="entry name" value="G-PATCH DOMAIN AND KOW MOTIFS-CONTAINING PROTEIN"/>
    <property type="match status" value="1"/>
</dbReference>
<feature type="compositionally biased region" description="Gly residues" evidence="5">
    <location>
        <begin position="22"/>
        <end position="37"/>
    </location>
</feature>
<dbReference type="InterPro" id="IPR045166">
    <property type="entry name" value="Spp2-like"/>
</dbReference>
<name>K1WWP4_MARBU</name>
<evidence type="ECO:0000313" key="7">
    <source>
        <dbReference type="EMBL" id="EKD13098.1"/>
    </source>
</evidence>
<dbReference type="GO" id="GO:0005681">
    <property type="term" value="C:spliceosomal complex"/>
    <property type="evidence" value="ECO:0007669"/>
    <property type="project" value="UniProtKB-UniRule"/>
</dbReference>
<dbReference type="PANTHER" id="PTHR15818">
    <property type="entry name" value="G PATCH AND KOW-CONTAINING"/>
    <property type="match status" value="1"/>
</dbReference>
<evidence type="ECO:0000256" key="4">
    <source>
        <dbReference type="RuleBase" id="RU369096"/>
    </source>
</evidence>
<dbReference type="InterPro" id="IPR026822">
    <property type="entry name" value="Spp2/MOS2_G-patch"/>
</dbReference>
<feature type="compositionally biased region" description="Gly residues" evidence="5">
    <location>
        <begin position="286"/>
        <end position="298"/>
    </location>
</feature>
<feature type="compositionally biased region" description="Basic and acidic residues" evidence="5">
    <location>
        <begin position="67"/>
        <end position="79"/>
    </location>
</feature>
<comment type="function">
    <text evidence="4">Involved in spliceosome maturation and the first step of pre-mRNA splicing.</text>
</comment>
<comment type="subcellular location">
    <subcellularLocation>
        <location evidence="1 4">Nucleus</location>
    </subcellularLocation>
</comment>
<evidence type="ECO:0000256" key="1">
    <source>
        <dbReference type="ARBA" id="ARBA00004123"/>
    </source>
</evidence>
<evidence type="ECO:0000259" key="6">
    <source>
        <dbReference type="Pfam" id="PF12656"/>
    </source>
</evidence>
<evidence type="ECO:0000256" key="3">
    <source>
        <dbReference type="ARBA" id="ARBA00023242"/>
    </source>
</evidence>